<dbReference type="EMBL" id="CM051394">
    <property type="protein sequence ID" value="KAJ4727573.1"/>
    <property type="molecule type" value="Genomic_DNA"/>
</dbReference>
<sequence length="142" mass="15865">MSDMCVRLFKEGWFETEISEGDDPKLSKMKKDVVVGGKDVKEVDNDFFLVVVKILDHQGPLSSTFPIENRDAKVTMRALKTHLNRMQSLPLVKQISDFHLLLFLAGVLDLNSDVPALAQCVLTQTTVPEGYKLLINSMAETA</sequence>
<evidence type="ECO:0000313" key="2">
    <source>
        <dbReference type="Proteomes" id="UP001164539"/>
    </source>
</evidence>
<evidence type="ECO:0000313" key="1">
    <source>
        <dbReference type="EMBL" id="KAJ4727573.1"/>
    </source>
</evidence>
<gene>
    <name evidence="1" type="ORF">OWV82_000653</name>
</gene>
<proteinExistence type="predicted"/>
<dbReference type="Proteomes" id="UP001164539">
    <property type="component" value="Chromosome 1"/>
</dbReference>
<keyword evidence="2" id="KW-1185">Reference proteome</keyword>
<name>A0ACC1YWL3_MELAZ</name>
<reference evidence="1 2" key="1">
    <citation type="journal article" date="2023" name="Science">
        <title>Complex scaffold remodeling in plant triterpene biosynthesis.</title>
        <authorList>
            <person name="De La Pena R."/>
            <person name="Hodgson H."/>
            <person name="Liu J.C."/>
            <person name="Stephenson M.J."/>
            <person name="Martin A.C."/>
            <person name="Owen C."/>
            <person name="Harkess A."/>
            <person name="Leebens-Mack J."/>
            <person name="Jimenez L.E."/>
            <person name="Osbourn A."/>
            <person name="Sattely E.S."/>
        </authorList>
    </citation>
    <scope>NUCLEOTIDE SEQUENCE [LARGE SCALE GENOMIC DNA]</scope>
    <source>
        <strain evidence="2">cv. JPN11</strain>
        <tissue evidence="1">Leaf</tissue>
    </source>
</reference>
<protein>
    <submittedName>
        <fullName evidence="1">NPL4 family protein</fullName>
    </submittedName>
</protein>
<accession>A0ACC1YWL3</accession>
<organism evidence="1 2">
    <name type="scientific">Melia azedarach</name>
    <name type="common">Chinaberry tree</name>
    <dbReference type="NCBI Taxonomy" id="155640"/>
    <lineage>
        <taxon>Eukaryota</taxon>
        <taxon>Viridiplantae</taxon>
        <taxon>Streptophyta</taxon>
        <taxon>Embryophyta</taxon>
        <taxon>Tracheophyta</taxon>
        <taxon>Spermatophyta</taxon>
        <taxon>Magnoliopsida</taxon>
        <taxon>eudicotyledons</taxon>
        <taxon>Gunneridae</taxon>
        <taxon>Pentapetalae</taxon>
        <taxon>rosids</taxon>
        <taxon>malvids</taxon>
        <taxon>Sapindales</taxon>
        <taxon>Meliaceae</taxon>
        <taxon>Melia</taxon>
    </lineage>
</organism>
<comment type="caution">
    <text evidence="1">The sequence shown here is derived from an EMBL/GenBank/DDBJ whole genome shotgun (WGS) entry which is preliminary data.</text>
</comment>